<reference evidence="2" key="1">
    <citation type="submission" date="2023-05" db="EMBL/GenBank/DDBJ databases">
        <authorList>
            <person name="Zhang X."/>
        </authorList>
    </citation>
    <scope>NUCLEOTIDE SEQUENCE</scope>
    <source>
        <strain evidence="2">BD1B2-1</strain>
    </source>
</reference>
<feature type="coiled-coil region" evidence="1">
    <location>
        <begin position="426"/>
        <end position="481"/>
    </location>
</feature>
<evidence type="ECO:0000256" key="1">
    <source>
        <dbReference type="SAM" id="Coils"/>
    </source>
</evidence>
<proteinExistence type="predicted"/>
<name>A0AAE3R430_9BACT</name>
<comment type="caution">
    <text evidence="2">The sequence shown here is derived from an EMBL/GenBank/DDBJ whole genome shotgun (WGS) entry which is preliminary data.</text>
</comment>
<keyword evidence="1" id="KW-0175">Coiled coil</keyword>
<accession>A0AAE3R430</accession>
<dbReference type="RefSeq" id="WP_314514113.1">
    <property type="nucleotide sequence ID" value="NZ_JASJOU010000008.1"/>
</dbReference>
<evidence type="ECO:0000313" key="2">
    <source>
        <dbReference type="EMBL" id="MDJ1503501.1"/>
    </source>
</evidence>
<dbReference type="InterPro" id="IPR027417">
    <property type="entry name" value="P-loop_NTPase"/>
</dbReference>
<dbReference type="EMBL" id="JASJOU010000008">
    <property type="protein sequence ID" value="MDJ1503501.1"/>
    <property type="molecule type" value="Genomic_DNA"/>
</dbReference>
<organism evidence="2 3">
    <name type="scientific">Xanthocytophaga agilis</name>
    <dbReference type="NCBI Taxonomy" id="3048010"/>
    <lineage>
        <taxon>Bacteria</taxon>
        <taxon>Pseudomonadati</taxon>
        <taxon>Bacteroidota</taxon>
        <taxon>Cytophagia</taxon>
        <taxon>Cytophagales</taxon>
        <taxon>Rhodocytophagaceae</taxon>
        <taxon>Xanthocytophaga</taxon>
    </lineage>
</organism>
<protein>
    <submittedName>
        <fullName evidence="2">Uncharacterized protein</fullName>
    </submittedName>
</protein>
<gene>
    <name evidence="2" type="ORF">QNI22_22730</name>
</gene>
<sequence length="700" mass="81561">MSFDLEKFINLIYQEFQTELSISDIEEILDLKEIYNRDSPLSTGKRLLLTNISFTGQKEVDDHQDYSGQVINFSRKIEPGVNMWIADNFKGKSSIFKVIKYALTGNSSIKVNVKSWLHEVFLNFNISDKEYTIHLNLQNTKLVGQLVFGKFNNREEIKINEEKVIFKAETEKDYKAQIQDFFYKQFLYYTLKYTKSQKGKSSLTEVNIGWNTYYKSIFLESKDSNELMFGNTQNKIFQMLLGIEYTAPINYLTVKSEKLSSENSVKTEIKGGDRKQEVNNLRNQLNTITTQLEKLAHQTPDKSKIQKLYTEYNDIILKKGNINASLVDINNKIRDEINKKSMFELDKNESSATLRDIQKQLNKSRKQKNDLEEYLQIGIFFSNLDIKKCPSCSHTIDKKKQHEKVKEHKCAICDNDINEDILQTKKTSFEFKIRQLSQQIESLIKEEEALKNDLTKTKKDLEETTQSLSILNEKRQEYLSQTNFDSELQKVEDSIYKERQLFLIEDKQIEKLIGEKAVIEYRLKELIEKESLEDSKIKLKIKILEKAISLLVKMRFESSNLILEKLRKLMLVQVNKMGLTSISDIQITDKLDIQFHQGAKYVLFSKITEGEQLRAKLALYLSLIQLDAEMNFGHHTKCLIIDSPGKEEGDKKYIAGLSNILKEIHSDYKNELQIIVGTAERDLTDIVEQQIITPENEYIF</sequence>
<dbReference type="Proteomes" id="UP001232063">
    <property type="component" value="Unassembled WGS sequence"/>
</dbReference>
<dbReference type="AlphaFoldDB" id="A0AAE3R430"/>
<evidence type="ECO:0000313" key="3">
    <source>
        <dbReference type="Proteomes" id="UP001232063"/>
    </source>
</evidence>
<keyword evidence="3" id="KW-1185">Reference proteome</keyword>
<dbReference type="Gene3D" id="3.40.50.300">
    <property type="entry name" value="P-loop containing nucleotide triphosphate hydrolases"/>
    <property type="match status" value="1"/>
</dbReference>
<feature type="coiled-coil region" evidence="1">
    <location>
        <begin position="347"/>
        <end position="374"/>
    </location>
</feature>